<feature type="compositionally biased region" description="Basic and acidic residues" evidence="1">
    <location>
        <begin position="288"/>
        <end position="299"/>
    </location>
</feature>
<feature type="compositionally biased region" description="Basic and acidic residues" evidence="1">
    <location>
        <begin position="21"/>
        <end position="35"/>
    </location>
</feature>
<evidence type="ECO:0000313" key="5">
    <source>
        <dbReference type="Proteomes" id="UP001597018"/>
    </source>
</evidence>
<organism evidence="4 5">
    <name type="scientific">Saccharopolyspora rosea</name>
    <dbReference type="NCBI Taxonomy" id="524884"/>
    <lineage>
        <taxon>Bacteria</taxon>
        <taxon>Bacillati</taxon>
        <taxon>Actinomycetota</taxon>
        <taxon>Actinomycetes</taxon>
        <taxon>Pseudonocardiales</taxon>
        <taxon>Pseudonocardiaceae</taxon>
        <taxon>Saccharopolyspora</taxon>
    </lineage>
</organism>
<accession>A0ABW3FJF2</accession>
<feature type="region of interest" description="Disordered" evidence="1">
    <location>
        <begin position="1"/>
        <end position="103"/>
    </location>
</feature>
<gene>
    <name evidence="4" type="ORF">ACFQ16_02570</name>
</gene>
<dbReference type="RefSeq" id="WP_263249694.1">
    <property type="nucleotide sequence ID" value="NZ_BAABLT010000022.1"/>
</dbReference>
<name>A0ABW3FJF2_9PSEU</name>
<dbReference type="InterPro" id="IPR031928">
    <property type="entry name" value="RsdA_SigD-bd"/>
</dbReference>
<proteinExistence type="predicted"/>
<dbReference type="Proteomes" id="UP001597018">
    <property type="component" value="Unassembled WGS sequence"/>
</dbReference>
<feature type="transmembrane region" description="Helical" evidence="2">
    <location>
        <begin position="183"/>
        <end position="206"/>
    </location>
</feature>
<keyword evidence="2" id="KW-1133">Transmembrane helix</keyword>
<keyword evidence="2" id="KW-0812">Transmembrane</keyword>
<keyword evidence="2" id="KW-0472">Membrane</keyword>
<feature type="compositionally biased region" description="Basic and acidic residues" evidence="1">
    <location>
        <begin position="1"/>
        <end position="14"/>
    </location>
</feature>
<protein>
    <submittedName>
        <fullName evidence="4">Anti-sigma-D factor RsdA</fullName>
    </submittedName>
</protein>
<evidence type="ECO:0000259" key="3">
    <source>
        <dbReference type="Pfam" id="PF16751"/>
    </source>
</evidence>
<dbReference type="EMBL" id="JBHTIW010000001">
    <property type="protein sequence ID" value="MFD0918617.1"/>
    <property type="molecule type" value="Genomic_DNA"/>
</dbReference>
<dbReference type="Gene3D" id="6.10.250.1300">
    <property type="match status" value="1"/>
</dbReference>
<evidence type="ECO:0000256" key="2">
    <source>
        <dbReference type="SAM" id="Phobius"/>
    </source>
</evidence>
<feature type="compositionally biased region" description="Basic and acidic residues" evidence="1">
    <location>
        <begin position="48"/>
        <end position="61"/>
    </location>
</feature>
<comment type="caution">
    <text evidence="4">The sequence shown here is derived from an EMBL/GenBank/DDBJ whole genome shotgun (WGS) entry which is preliminary data.</text>
</comment>
<feature type="region of interest" description="Disordered" evidence="1">
    <location>
        <begin position="287"/>
        <end position="381"/>
    </location>
</feature>
<evidence type="ECO:0000313" key="4">
    <source>
        <dbReference type="EMBL" id="MFD0918617.1"/>
    </source>
</evidence>
<feature type="compositionally biased region" description="Low complexity" evidence="1">
    <location>
        <begin position="333"/>
        <end position="369"/>
    </location>
</feature>
<feature type="compositionally biased region" description="Acidic residues" evidence="1">
    <location>
        <begin position="87"/>
        <end position="103"/>
    </location>
</feature>
<feature type="domain" description="Anti-sigma-D factor RsdA sigma factor binding region" evidence="3">
    <location>
        <begin position="107"/>
        <end position="156"/>
    </location>
</feature>
<keyword evidence="5" id="KW-1185">Reference proteome</keyword>
<feature type="compositionally biased region" description="Pro residues" evidence="1">
    <location>
        <begin position="310"/>
        <end position="332"/>
    </location>
</feature>
<dbReference type="Pfam" id="PF16751">
    <property type="entry name" value="RsdA_SigD_bd"/>
    <property type="match status" value="1"/>
</dbReference>
<evidence type="ECO:0000256" key="1">
    <source>
        <dbReference type="SAM" id="MobiDB-lite"/>
    </source>
</evidence>
<reference evidence="5" key="1">
    <citation type="journal article" date="2019" name="Int. J. Syst. Evol. Microbiol.">
        <title>The Global Catalogue of Microorganisms (GCM) 10K type strain sequencing project: providing services to taxonomists for standard genome sequencing and annotation.</title>
        <authorList>
            <consortium name="The Broad Institute Genomics Platform"/>
            <consortium name="The Broad Institute Genome Sequencing Center for Infectious Disease"/>
            <person name="Wu L."/>
            <person name="Ma J."/>
        </authorList>
    </citation>
    <scope>NUCLEOTIDE SEQUENCE [LARGE SCALE GENOMIC DNA]</scope>
    <source>
        <strain evidence="5">CCUG 56401</strain>
    </source>
</reference>
<sequence length="381" mass="39591">MAERKGPEGERADNEPVESGQQKDRSDGADERDLVPAEGTADEGTELIDNHRESGSAEPERTGTAPDSAAESESASVLTFRRRADSADETETTELIDSDEVGEEPIDLAELQADDALLDALGGTNPDVSGHSGNEGERPGLEALLVAWRQDVDAAPIGELVDVDTAAAAIAAGRRPARRLKRWHLVPVATAAAVLMIGFTGVGLAARDALPGDMLWGVAQVLYTDHARAVQAATSARENLRNAEGALDQGNRSAAEAALRSAQEQMRSVDAEHGLSDLRAAHASLTARIERGESSERETPTQSSSDSGHPPSPTTQPLPPSSPQQPPPPPPTGTTTSSPSSTQEPPESSTSPSETSGSSTNPSSGWGSPLFPQHSSSSGGS</sequence>